<evidence type="ECO:0000313" key="2">
    <source>
        <dbReference type="Proteomes" id="UP000507470"/>
    </source>
</evidence>
<evidence type="ECO:0000313" key="1">
    <source>
        <dbReference type="EMBL" id="CAC5386247.1"/>
    </source>
</evidence>
<reference evidence="1 2" key="1">
    <citation type="submission" date="2020-06" db="EMBL/GenBank/DDBJ databases">
        <authorList>
            <person name="Li R."/>
            <person name="Bekaert M."/>
        </authorList>
    </citation>
    <scope>NUCLEOTIDE SEQUENCE [LARGE SCALE GENOMIC DNA]</scope>
    <source>
        <strain evidence="2">wild</strain>
    </source>
</reference>
<proteinExistence type="predicted"/>
<sequence length="177" mass="19913">MLKCECFICVTYGSIQSEVSDDQEDISEDNDFEEIESVSHHEGNLSNDRIETRNEPIDGAEIVSENIPISACSSSSGSNITMIHFYVNRSIFNTNKHIKMSANNETISNHPNELGNGNIGIDDTCVNENFESDTPEIHQYVNTTSPRVPNVYEDLNHTTIDTHRYEFLNTEGNTTFT</sequence>
<dbReference type="EMBL" id="CACVKT020003845">
    <property type="protein sequence ID" value="CAC5386247.1"/>
    <property type="molecule type" value="Genomic_DNA"/>
</dbReference>
<organism evidence="1 2">
    <name type="scientific">Mytilus coruscus</name>
    <name type="common">Sea mussel</name>
    <dbReference type="NCBI Taxonomy" id="42192"/>
    <lineage>
        <taxon>Eukaryota</taxon>
        <taxon>Metazoa</taxon>
        <taxon>Spiralia</taxon>
        <taxon>Lophotrochozoa</taxon>
        <taxon>Mollusca</taxon>
        <taxon>Bivalvia</taxon>
        <taxon>Autobranchia</taxon>
        <taxon>Pteriomorphia</taxon>
        <taxon>Mytilida</taxon>
        <taxon>Mytiloidea</taxon>
        <taxon>Mytilidae</taxon>
        <taxon>Mytilinae</taxon>
        <taxon>Mytilus</taxon>
    </lineage>
</organism>
<keyword evidence="2" id="KW-1185">Reference proteome</keyword>
<protein>
    <submittedName>
        <fullName evidence="1">Uncharacterized protein</fullName>
    </submittedName>
</protein>
<dbReference type="Proteomes" id="UP000507470">
    <property type="component" value="Unassembled WGS sequence"/>
</dbReference>
<dbReference type="OrthoDB" id="10493779at2759"/>
<name>A0A6J8BV94_MYTCO</name>
<gene>
    <name evidence="1" type="ORF">MCOR_21705</name>
</gene>
<dbReference type="AlphaFoldDB" id="A0A6J8BV94"/>
<accession>A0A6J8BV94</accession>